<dbReference type="KEGG" id="bman:114240222"/>
<accession>A0A6J2JD97</accession>
<keyword evidence="4 5" id="KW-0732">Signal</keyword>
<dbReference type="OrthoDB" id="8184345at2759"/>
<reference evidence="7" key="1">
    <citation type="submission" date="2025-08" db="UniProtKB">
        <authorList>
            <consortium name="RefSeq"/>
        </authorList>
    </citation>
    <scope>IDENTIFICATION</scope>
    <source>
        <tissue evidence="7">Silk gland</tissue>
    </source>
</reference>
<dbReference type="RefSeq" id="XP_028026494.1">
    <property type="nucleotide sequence ID" value="XM_028170693.1"/>
</dbReference>
<dbReference type="Pfam" id="PF03022">
    <property type="entry name" value="MRJP"/>
    <property type="match status" value="1"/>
</dbReference>
<comment type="similarity">
    <text evidence="2">Belongs to the major royal jelly protein family.</text>
</comment>
<dbReference type="Proteomes" id="UP000504629">
    <property type="component" value="Unplaced"/>
</dbReference>
<dbReference type="AlphaFoldDB" id="A0A6J2JD97"/>
<evidence type="ECO:0000256" key="1">
    <source>
        <dbReference type="ARBA" id="ARBA00004613"/>
    </source>
</evidence>
<feature type="chain" id="PRO_5026677191" evidence="5">
    <location>
        <begin position="18"/>
        <end position="473"/>
    </location>
</feature>
<dbReference type="PANTHER" id="PTHR10009:SF18">
    <property type="entry name" value="PROTEIN YELLOW-LIKE PROTEIN"/>
    <property type="match status" value="1"/>
</dbReference>
<dbReference type="Gene3D" id="2.120.10.30">
    <property type="entry name" value="TolB, C-terminal domain"/>
    <property type="match status" value="1"/>
</dbReference>
<organism evidence="6 7">
    <name type="scientific">Bombyx mandarina</name>
    <name type="common">Wild silk moth</name>
    <name type="synonym">Wild silkworm</name>
    <dbReference type="NCBI Taxonomy" id="7092"/>
    <lineage>
        <taxon>Eukaryota</taxon>
        <taxon>Metazoa</taxon>
        <taxon>Ecdysozoa</taxon>
        <taxon>Arthropoda</taxon>
        <taxon>Hexapoda</taxon>
        <taxon>Insecta</taxon>
        <taxon>Pterygota</taxon>
        <taxon>Neoptera</taxon>
        <taxon>Endopterygota</taxon>
        <taxon>Lepidoptera</taxon>
        <taxon>Glossata</taxon>
        <taxon>Ditrysia</taxon>
        <taxon>Bombycoidea</taxon>
        <taxon>Bombycidae</taxon>
        <taxon>Bombycinae</taxon>
        <taxon>Bombyx</taxon>
    </lineage>
</organism>
<dbReference type="GO" id="GO:0005576">
    <property type="term" value="C:extracellular region"/>
    <property type="evidence" value="ECO:0007669"/>
    <property type="project" value="UniProtKB-SubCell"/>
</dbReference>
<evidence type="ECO:0000256" key="5">
    <source>
        <dbReference type="SAM" id="SignalP"/>
    </source>
</evidence>
<dbReference type="InterPro" id="IPR017996">
    <property type="entry name" value="MRJP/yellow-related"/>
</dbReference>
<evidence type="ECO:0000256" key="3">
    <source>
        <dbReference type="ARBA" id="ARBA00022525"/>
    </source>
</evidence>
<protein>
    <submittedName>
        <fullName evidence="7">L-dopachrome tautomerase yellow-f2-like</fullName>
    </submittedName>
</protein>
<proteinExistence type="inferred from homology"/>
<feature type="signal peptide" evidence="5">
    <location>
        <begin position="1"/>
        <end position="17"/>
    </location>
</feature>
<keyword evidence="6" id="KW-1185">Reference proteome</keyword>
<evidence type="ECO:0000313" key="6">
    <source>
        <dbReference type="Proteomes" id="UP000504629"/>
    </source>
</evidence>
<keyword evidence="3" id="KW-0964">Secreted</keyword>
<dbReference type="GeneID" id="114240222"/>
<dbReference type="PANTHER" id="PTHR10009">
    <property type="entry name" value="PROTEIN YELLOW-RELATED"/>
    <property type="match status" value="1"/>
</dbReference>
<evidence type="ECO:0000256" key="4">
    <source>
        <dbReference type="ARBA" id="ARBA00022729"/>
    </source>
</evidence>
<evidence type="ECO:0000313" key="7">
    <source>
        <dbReference type="RefSeq" id="XP_028026494.1"/>
    </source>
</evidence>
<sequence>MLIFFRIFVVLVGYALCEINFNEDNSVEYDSSVEYNQDIDYGSVYNFTGFNFTGFNFTGFNFTVNPDYNFIEGSVELEYAWTNCYFDIGGVTYYDSSDVEFKEGTFHFVEEELTEEEKFYIKNNNRPFAIDGGYTGLGYIITIPRTEPGIPSTINVIDESEVYISPDFKPFNNKQGDKLVSVYKTFYDFCWRLWMVDTGLIDIPGARKQVKHPSLAAYREGTDHLIFSFDISPAVLINGTATEGLMILGVDTGRSKCNDTFVYITDQATDGIIVFSLEDTAFTRLNVTDLNHFPTDSPHFEFPRVPINFIKYTLTSNLTTGRERLKSFTDIMMSTRGSEAANLWENELEENLDIDLFEKRKFLFSLSMGTNNLLFINKARDGVLCWNLETEMIPENVHEVAKLNFTSSLYISDVLAVGSILKILLNRKLNSSQYQDPDEWNHYMYTMDLDGAIEDTACFLNKNYFNLYHRYYT</sequence>
<dbReference type="InterPro" id="IPR011042">
    <property type="entry name" value="6-blade_b-propeller_TolB-like"/>
</dbReference>
<comment type="subcellular location">
    <subcellularLocation>
        <location evidence="1">Secreted</location>
    </subcellularLocation>
</comment>
<gene>
    <name evidence="7" type="primary">LOC114240222</name>
</gene>
<evidence type="ECO:0000256" key="2">
    <source>
        <dbReference type="ARBA" id="ARBA00009127"/>
    </source>
</evidence>
<name>A0A6J2JD97_BOMMA</name>